<protein>
    <recommendedName>
        <fullName evidence="4">Secreted peptide</fullName>
    </recommendedName>
</protein>
<accession>A0AAN6QA52</accession>
<evidence type="ECO:0000313" key="2">
    <source>
        <dbReference type="EMBL" id="KAK4103711.1"/>
    </source>
</evidence>
<gene>
    <name evidence="2" type="ORF">N658DRAFT_284826</name>
</gene>
<keyword evidence="3" id="KW-1185">Reference proteome</keyword>
<keyword evidence="1" id="KW-0732">Signal</keyword>
<sequence length="75" mass="8837">MAIFLFLCYFLVLWIVLEIPTALRASRALPFCFCSRYLLGIRFGVIFTVMDGLLHTNIRHFIYGLVGFHDFMDWN</sequence>
<proteinExistence type="predicted"/>
<feature type="signal peptide" evidence="1">
    <location>
        <begin position="1"/>
        <end position="25"/>
    </location>
</feature>
<reference evidence="2" key="1">
    <citation type="journal article" date="2023" name="Mol. Phylogenet. Evol.">
        <title>Genome-scale phylogeny and comparative genomics of the fungal order Sordariales.</title>
        <authorList>
            <person name="Hensen N."/>
            <person name="Bonometti L."/>
            <person name="Westerberg I."/>
            <person name="Brannstrom I.O."/>
            <person name="Guillou S."/>
            <person name="Cros-Aarteil S."/>
            <person name="Calhoun S."/>
            <person name="Haridas S."/>
            <person name="Kuo A."/>
            <person name="Mondo S."/>
            <person name="Pangilinan J."/>
            <person name="Riley R."/>
            <person name="LaButti K."/>
            <person name="Andreopoulos B."/>
            <person name="Lipzen A."/>
            <person name="Chen C."/>
            <person name="Yan M."/>
            <person name="Daum C."/>
            <person name="Ng V."/>
            <person name="Clum A."/>
            <person name="Steindorff A."/>
            <person name="Ohm R.A."/>
            <person name="Martin F."/>
            <person name="Silar P."/>
            <person name="Natvig D.O."/>
            <person name="Lalanne C."/>
            <person name="Gautier V."/>
            <person name="Ament-Velasquez S.L."/>
            <person name="Kruys A."/>
            <person name="Hutchinson M.I."/>
            <person name="Powell A.J."/>
            <person name="Barry K."/>
            <person name="Miller A.N."/>
            <person name="Grigoriev I.V."/>
            <person name="Debuchy R."/>
            <person name="Gladieux P."/>
            <person name="Hiltunen Thoren M."/>
            <person name="Johannesson H."/>
        </authorList>
    </citation>
    <scope>NUCLEOTIDE SEQUENCE</scope>
    <source>
        <strain evidence="2">CBS 757.83</strain>
    </source>
</reference>
<organism evidence="2 3">
    <name type="scientific">Parathielavia hyrcaniae</name>
    <dbReference type="NCBI Taxonomy" id="113614"/>
    <lineage>
        <taxon>Eukaryota</taxon>
        <taxon>Fungi</taxon>
        <taxon>Dikarya</taxon>
        <taxon>Ascomycota</taxon>
        <taxon>Pezizomycotina</taxon>
        <taxon>Sordariomycetes</taxon>
        <taxon>Sordariomycetidae</taxon>
        <taxon>Sordariales</taxon>
        <taxon>Chaetomiaceae</taxon>
        <taxon>Parathielavia</taxon>
    </lineage>
</organism>
<evidence type="ECO:0000313" key="3">
    <source>
        <dbReference type="Proteomes" id="UP001305647"/>
    </source>
</evidence>
<evidence type="ECO:0008006" key="4">
    <source>
        <dbReference type="Google" id="ProtNLM"/>
    </source>
</evidence>
<dbReference type="Proteomes" id="UP001305647">
    <property type="component" value="Unassembled WGS sequence"/>
</dbReference>
<reference evidence="2" key="2">
    <citation type="submission" date="2023-05" db="EMBL/GenBank/DDBJ databases">
        <authorList>
            <consortium name="Lawrence Berkeley National Laboratory"/>
            <person name="Steindorff A."/>
            <person name="Hensen N."/>
            <person name="Bonometti L."/>
            <person name="Westerberg I."/>
            <person name="Brannstrom I.O."/>
            <person name="Guillou S."/>
            <person name="Cros-Aarteil S."/>
            <person name="Calhoun S."/>
            <person name="Haridas S."/>
            <person name="Kuo A."/>
            <person name="Mondo S."/>
            <person name="Pangilinan J."/>
            <person name="Riley R."/>
            <person name="Labutti K."/>
            <person name="Andreopoulos B."/>
            <person name="Lipzen A."/>
            <person name="Chen C."/>
            <person name="Yanf M."/>
            <person name="Daum C."/>
            <person name="Ng V."/>
            <person name="Clum A."/>
            <person name="Ohm R."/>
            <person name="Martin F."/>
            <person name="Silar P."/>
            <person name="Natvig D."/>
            <person name="Lalanne C."/>
            <person name="Gautier V."/>
            <person name="Ament-Velasquez S.L."/>
            <person name="Kruys A."/>
            <person name="Hutchinson M.I."/>
            <person name="Powell A.J."/>
            <person name="Barry K."/>
            <person name="Miller A.N."/>
            <person name="Grigoriev I.V."/>
            <person name="Debuchy R."/>
            <person name="Gladieux P."/>
            <person name="Thoren M.H."/>
            <person name="Johannesson H."/>
        </authorList>
    </citation>
    <scope>NUCLEOTIDE SEQUENCE</scope>
    <source>
        <strain evidence="2">CBS 757.83</strain>
    </source>
</reference>
<name>A0AAN6QA52_9PEZI</name>
<evidence type="ECO:0000256" key="1">
    <source>
        <dbReference type="SAM" id="SignalP"/>
    </source>
</evidence>
<comment type="caution">
    <text evidence="2">The sequence shown here is derived from an EMBL/GenBank/DDBJ whole genome shotgun (WGS) entry which is preliminary data.</text>
</comment>
<dbReference type="EMBL" id="MU863628">
    <property type="protein sequence ID" value="KAK4103711.1"/>
    <property type="molecule type" value="Genomic_DNA"/>
</dbReference>
<dbReference type="AlphaFoldDB" id="A0AAN6QA52"/>
<feature type="chain" id="PRO_5042922433" description="Secreted peptide" evidence="1">
    <location>
        <begin position="26"/>
        <end position="75"/>
    </location>
</feature>